<evidence type="ECO:0000313" key="2">
    <source>
        <dbReference type="EMBL" id="GIO45756.1"/>
    </source>
</evidence>
<evidence type="ECO:0000313" key="3">
    <source>
        <dbReference type="Proteomes" id="UP000682811"/>
    </source>
</evidence>
<accession>A0A919Y6C0</accession>
<sequence>MRAMVYTKYGAPDVLKLQEVEKPVPEDHEVLVKVHATTVTSGDCRVRGLNAPMLLRFFMRMILGFNKPRKQILGTELAGEIEAVGKEVKRFKKGDPVFAFPGMRMGAYAEYACLPDKLVAMKPANASDEEAAAVLFGGTTALHFLRKGKIQPGQKVLIYGASGSVGTSAVQLAKHYGAVVTAVCSSANIELVKSLGADKVIDYTKEDFTSRGELYDIVFNAVGKIKKSNCKKALAPHGTYVSVVGMEVAKVSTEDLIFLQELMETGKIHAVIDRCYPLEQIPEAHRYVEKGHKKGNVVIRVK</sequence>
<dbReference type="RefSeq" id="WP_194235406.1">
    <property type="nucleotide sequence ID" value="NZ_AP025343.1"/>
</dbReference>
<keyword evidence="3" id="KW-1185">Reference proteome</keyword>
<dbReference type="InterPro" id="IPR052733">
    <property type="entry name" value="Chloroplast_QOR"/>
</dbReference>
<dbReference type="SUPFAM" id="SSF51735">
    <property type="entry name" value="NAD(P)-binding Rossmann-fold domains"/>
    <property type="match status" value="1"/>
</dbReference>
<dbReference type="PANTHER" id="PTHR44013">
    <property type="entry name" value="ZINC-TYPE ALCOHOL DEHYDROGENASE-LIKE PROTEIN C16A3.02C"/>
    <property type="match status" value="1"/>
</dbReference>
<dbReference type="Gene3D" id="3.40.50.720">
    <property type="entry name" value="NAD(P)-binding Rossmann-like Domain"/>
    <property type="match status" value="1"/>
</dbReference>
<dbReference type="SUPFAM" id="SSF50129">
    <property type="entry name" value="GroES-like"/>
    <property type="match status" value="1"/>
</dbReference>
<dbReference type="InterPro" id="IPR020843">
    <property type="entry name" value="ER"/>
</dbReference>
<feature type="domain" description="Enoyl reductase (ER)" evidence="1">
    <location>
        <begin position="10"/>
        <end position="299"/>
    </location>
</feature>
<dbReference type="Pfam" id="PF08240">
    <property type="entry name" value="ADH_N"/>
    <property type="match status" value="1"/>
</dbReference>
<protein>
    <submittedName>
        <fullName evidence="2">Alcohol dehydrogenase</fullName>
    </submittedName>
</protein>
<reference evidence="2 3" key="1">
    <citation type="submission" date="2021-03" db="EMBL/GenBank/DDBJ databases">
        <title>Antimicrobial resistance genes in bacteria isolated from Japanese honey, and their potential for conferring macrolide and lincosamide resistance in the American foulbrood pathogen Paenibacillus larvae.</title>
        <authorList>
            <person name="Okamoto M."/>
            <person name="Kumagai M."/>
            <person name="Kanamori H."/>
            <person name="Takamatsu D."/>
        </authorList>
    </citation>
    <scope>NUCLEOTIDE SEQUENCE [LARGE SCALE GENOMIC DNA]</scope>
    <source>
        <strain evidence="2 3">J34TS1</strain>
    </source>
</reference>
<gene>
    <name evidence="2" type="ORF">J34TS1_05210</name>
</gene>
<dbReference type="EMBL" id="BORT01000002">
    <property type="protein sequence ID" value="GIO45756.1"/>
    <property type="molecule type" value="Genomic_DNA"/>
</dbReference>
<evidence type="ECO:0000259" key="1">
    <source>
        <dbReference type="SMART" id="SM00829"/>
    </source>
</evidence>
<name>A0A919Y6C0_9BACL</name>
<dbReference type="InterPro" id="IPR011032">
    <property type="entry name" value="GroES-like_sf"/>
</dbReference>
<dbReference type="Gene3D" id="3.90.180.10">
    <property type="entry name" value="Medium-chain alcohol dehydrogenases, catalytic domain"/>
    <property type="match status" value="1"/>
</dbReference>
<proteinExistence type="predicted"/>
<comment type="caution">
    <text evidence="2">The sequence shown here is derived from an EMBL/GenBank/DDBJ whole genome shotgun (WGS) entry which is preliminary data.</text>
</comment>
<dbReference type="InterPro" id="IPR013154">
    <property type="entry name" value="ADH-like_N"/>
</dbReference>
<dbReference type="Proteomes" id="UP000682811">
    <property type="component" value="Unassembled WGS sequence"/>
</dbReference>
<dbReference type="CDD" id="cd08267">
    <property type="entry name" value="MDR1"/>
    <property type="match status" value="1"/>
</dbReference>
<dbReference type="SMART" id="SM00829">
    <property type="entry name" value="PKS_ER"/>
    <property type="match status" value="1"/>
</dbReference>
<dbReference type="InterPro" id="IPR036291">
    <property type="entry name" value="NAD(P)-bd_dom_sf"/>
</dbReference>
<organism evidence="2 3">
    <name type="scientific">Paenibacillus azoreducens</name>
    <dbReference type="NCBI Taxonomy" id="116718"/>
    <lineage>
        <taxon>Bacteria</taxon>
        <taxon>Bacillati</taxon>
        <taxon>Bacillota</taxon>
        <taxon>Bacilli</taxon>
        <taxon>Bacillales</taxon>
        <taxon>Paenibacillaceae</taxon>
        <taxon>Paenibacillus</taxon>
    </lineage>
</organism>
<dbReference type="GO" id="GO:0016491">
    <property type="term" value="F:oxidoreductase activity"/>
    <property type="evidence" value="ECO:0007669"/>
    <property type="project" value="InterPro"/>
</dbReference>
<dbReference type="Pfam" id="PF13602">
    <property type="entry name" value="ADH_zinc_N_2"/>
    <property type="match status" value="1"/>
</dbReference>
<dbReference type="PANTHER" id="PTHR44013:SF1">
    <property type="entry name" value="ZINC-TYPE ALCOHOL DEHYDROGENASE-LIKE PROTEIN C16A3.02C"/>
    <property type="match status" value="1"/>
</dbReference>
<dbReference type="AlphaFoldDB" id="A0A919Y6C0"/>